<dbReference type="GO" id="GO:0005776">
    <property type="term" value="C:autophagosome"/>
    <property type="evidence" value="ECO:0007669"/>
    <property type="project" value="TreeGrafter"/>
</dbReference>
<dbReference type="GO" id="GO:0005768">
    <property type="term" value="C:endosome"/>
    <property type="evidence" value="ECO:0007669"/>
    <property type="project" value="TreeGrafter"/>
</dbReference>
<protein>
    <submittedName>
        <fullName evidence="3">UDENN domain-containing protein</fullName>
    </submittedName>
</protein>
<feature type="compositionally biased region" description="Polar residues" evidence="1">
    <location>
        <begin position="325"/>
        <end position="338"/>
    </location>
</feature>
<organism evidence="2 3">
    <name type="scientific">Steinernema glaseri</name>
    <dbReference type="NCBI Taxonomy" id="37863"/>
    <lineage>
        <taxon>Eukaryota</taxon>
        <taxon>Metazoa</taxon>
        <taxon>Ecdysozoa</taxon>
        <taxon>Nematoda</taxon>
        <taxon>Chromadorea</taxon>
        <taxon>Rhabditida</taxon>
        <taxon>Tylenchina</taxon>
        <taxon>Panagrolaimomorpha</taxon>
        <taxon>Strongyloidoidea</taxon>
        <taxon>Steinernematidae</taxon>
        <taxon>Steinernema</taxon>
    </lineage>
</organism>
<dbReference type="GO" id="GO:0005085">
    <property type="term" value="F:guanyl-nucleotide exchange factor activity"/>
    <property type="evidence" value="ECO:0007669"/>
    <property type="project" value="InterPro"/>
</dbReference>
<name>A0A1I7YRN1_9BILA</name>
<dbReference type="Proteomes" id="UP000095287">
    <property type="component" value="Unplaced"/>
</dbReference>
<dbReference type="InterPro" id="IPR027819">
    <property type="entry name" value="C9orf72"/>
</dbReference>
<dbReference type="PANTHER" id="PTHR31855">
    <property type="entry name" value="GUANINE NUCLEOTIDE EXCHANGE C9ORF72"/>
    <property type="match status" value="1"/>
</dbReference>
<dbReference type="GO" id="GO:0006897">
    <property type="term" value="P:endocytosis"/>
    <property type="evidence" value="ECO:0007669"/>
    <property type="project" value="TreeGrafter"/>
</dbReference>
<keyword evidence="2" id="KW-1185">Reference proteome</keyword>
<accession>A0A1I7YRN1</accession>
<dbReference type="Pfam" id="PF15019">
    <property type="entry name" value="C9orf72-like"/>
    <property type="match status" value="1"/>
</dbReference>
<sequence>MDIRRKQIELPFEEKVIPKVHQVENTTVDVTFKAPHLDQLIARVVDWPSADFCNFCVHYGPAAVNKRVTMEADLFQTVYDALQHSGSRKISMAVENLSPITKIIWSSFDYMTGPELKFVWEVDYGRRSQSLTPIDFGSETGADRNSSAESSLSKVASTTSRNEDFEGSSNGVHFEEIDNIFHTELLTTSFAEADVCPMCMQVHQSSYDDECCSGYGFLSASPMSRSLEHSRGQDILFCDSRTQNEKLYFDKDDCENIPLQVLSDTAECSEVTMSVSGSTPTVTGSQMSSKDDCENIPLQVLSDTTECSEVTMSVSGSTPTVTGSQMSSVRPHTGASNVSTCSTATTMTAYSNVGSDSVESDGDIVAKISMVMEGTSTSKPEIPKSATDDQMNTSCVDSGITGTISTHSDLSMISHGYGGVDTPCCSKEQVGSERCEAPDHGYCDGMSGSINEMNRSTITSMMTCSSLEERMSRSLLVDDTDLLSEIAGENGIQPPSDDEFVAKFVLVEQICSTQLPSNPLIHKVTIVPKRKLLAGSFLFSATKENGSQATMFAISVVVADSRSDWYMERQTLIENMMSDIIPKIKALYHVEGTEELLCLLTKEFTKVFELFGAFDRWPLCPGSIFRLKIQYSHLWADKIEDTAFVAKAITALLQCKGNCVVLGEDYKAVVQMLITLAFFLRDEDRNFCVRPFRFSYSPYIKLQAIPRKHLADILVNAPDSSWPMCIVDVSRKVVAWSGPFQRHCQYHKQAEIHNVAQILRDSGKEIPAELEKKAEKDVKVDLRLTKADASVVQFLARMEAMPLEKVARLSLINQFLLSLENRARAFIEHVKHASTPGDMDKTNPYSGKWSVSAVRRAHDLTSDSSFAVILAEADRLKGDFAEFVCTTAS</sequence>
<dbReference type="PROSITE" id="PS51835">
    <property type="entry name" value="DENN_C9ORF72"/>
    <property type="match status" value="1"/>
</dbReference>
<dbReference type="AlphaFoldDB" id="A0A1I7YRN1"/>
<proteinExistence type="predicted"/>
<reference evidence="3" key="1">
    <citation type="submission" date="2016-11" db="UniProtKB">
        <authorList>
            <consortium name="WormBaseParasite"/>
        </authorList>
    </citation>
    <scope>IDENTIFICATION</scope>
</reference>
<feature type="compositionally biased region" description="Low complexity" evidence="1">
    <location>
        <begin position="147"/>
        <end position="157"/>
    </location>
</feature>
<feature type="region of interest" description="Disordered" evidence="1">
    <location>
        <begin position="135"/>
        <end position="170"/>
    </location>
</feature>
<dbReference type="PANTHER" id="PTHR31855:SF2">
    <property type="entry name" value="GUANINE NUCLEOTIDE EXCHANGE FACTOR C9ORF72"/>
    <property type="match status" value="1"/>
</dbReference>
<dbReference type="GO" id="GO:0006914">
    <property type="term" value="P:autophagy"/>
    <property type="evidence" value="ECO:0007669"/>
    <property type="project" value="TreeGrafter"/>
</dbReference>
<feature type="region of interest" description="Disordered" evidence="1">
    <location>
        <begin position="314"/>
        <end position="338"/>
    </location>
</feature>
<feature type="compositionally biased region" description="Low complexity" evidence="1">
    <location>
        <begin position="314"/>
        <end position="324"/>
    </location>
</feature>
<evidence type="ECO:0000313" key="2">
    <source>
        <dbReference type="Proteomes" id="UP000095287"/>
    </source>
</evidence>
<evidence type="ECO:0000313" key="3">
    <source>
        <dbReference type="WBParaSite" id="L893_g18791.t1"/>
    </source>
</evidence>
<evidence type="ECO:0000256" key="1">
    <source>
        <dbReference type="SAM" id="MobiDB-lite"/>
    </source>
</evidence>
<dbReference type="WBParaSite" id="L893_g18791.t1">
    <property type="protein sequence ID" value="L893_g18791.t1"/>
    <property type="gene ID" value="L893_g18791"/>
</dbReference>